<dbReference type="SMART" id="SM00324">
    <property type="entry name" value="RhoGAP"/>
    <property type="match status" value="1"/>
</dbReference>
<dbReference type="PROSITE" id="PS50238">
    <property type="entry name" value="RHOGAP"/>
    <property type="match status" value="1"/>
</dbReference>
<feature type="compositionally biased region" description="Polar residues" evidence="1">
    <location>
        <begin position="292"/>
        <end position="303"/>
    </location>
</feature>
<feature type="compositionally biased region" description="Low complexity" evidence="1">
    <location>
        <begin position="834"/>
        <end position="859"/>
    </location>
</feature>
<feature type="region of interest" description="Disordered" evidence="1">
    <location>
        <begin position="989"/>
        <end position="1013"/>
    </location>
</feature>
<feature type="compositionally biased region" description="Acidic residues" evidence="1">
    <location>
        <begin position="954"/>
        <end position="970"/>
    </location>
</feature>
<feature type="compositionally biased region" description="Polar residues" evidence="1">
    <location>
        <begin position="312"/>
        <end position="321"/>
    </location>
</feature>
<dbReference type="Proteomes" id="UP000815677">
    <property type="component" value="Unassembled WGS sequence"/>
</dbReference>
<dbReference type="EMBL" id="DF849506">
    <property type="protein sequence ID" value="GAT57673.1"/>
    <property type="molecule type" value="Genomic_DNA"/>
</dbReference>
<feature type="compositionally biased region" description="Polar residues" evidence="1">
    <location>
        <begin position="909"/>
        <end position="927"/>
    </location>
</feature>
<protein>
    <recommendedName>
        <fullName evidence="2">Rho-GAP domain-containing protein</fullName>
    </recommendedName>
</protein>
<accession>A0ABQ0M2U9</accession>
<feature type="compositionally biased region" description="Polar residues" evidence="1">
    <location>
        <begin position="187"/>
        <end position="211"/>
    </location>
</feature>
<feature type="compositionally biased region" description="Basic and acidic residues" evidence="1">
    <location>
        <begin position="728"/>
        <end position="738"/>
    </location>
</feature>
<dbReference type="CDD" id="cd00159">
    <property type="entry name" value="RhoGAP"/>
    <property type="match status" value="1"/>
</dbReference>
<evidence type="ECO:0000313" key="4">
    <source>
        <dbReference type="Proteomes" id="UP000815677"/>
    </source>
</evidence>
<dbReference type="SUPFAM" id="SSF48350">
    <property type="entry name" value="GTPase activation domain, GAP"/>
    <property type="match status" value="1"/>
</dbReference>
<feature type="region of interest" description="Disordered" evidence="1">
    <location>
        <begin position="727"/>
        <end position="758"/>
    </location>
</feature>
<feature type="compositionally biased region" description="Low complexity" evidence="1">
    <location>
        <begin position="739"/>
        <end position="758"/>
    </location>
</feature>
<dbReference type="PANTHER" id="PTHR12783:SF5">
    <property type="entry name" value="RALA-BINDING PROTEIN 1"/>
    <property type="match status" value="1"/>
</dbReference>
<feature type="domain" description="Rho-GAP" evidence="2">
    <location>
        <begin position="492"/>
        <end position="727"/>
    </location>
</feature>
<evidence type="ECO:0000313" key="3">
    <source>
        <dbReference type="EMBL" id="GAT57673.1"/>
    </source>
</evidence>
<feature type="region of interest" description="Disordered" evidence="1">
    <location>
        <begin position="826"/>
        <end position="868"/>
    </location>
</feature>
<dbReference type="InterPro" id="IPR008936">
    <property type="entry name" value="Rho_GTPase_activation_prot"/>
</dbReference>
<proteinExistence type="predicted"/>
<reference evidence="3" key="1">
    <citation type="submission" date="2014-09" db="EMBL/GenBank/DDBJ databases">
        <title>Genome sequence of the luminous mushroom Mycena chlorophos for searching fungal bioluminescence genes.</title>
        <authorList>
            <person name="Tanaka Y."/>
            <person name="Kasuga D."/>
            <person name="Oba Y."/>
            <person name="Hase S."/>
            <person name="Sato K."/>
            <person name="Oba Y."/>
            <person name="Sakakibara Y."/>
        </authorList>
    </citation>
    <scope>NUCLEOTIDE SEQUENCE</scope>
</reference>
<sequence length="1048" mass="111287">MAAPGGTPTSSISSWSSSDRESTTAHAPTTLQPLRTAPTHDMGQAESALPPSASSQKSFYIAASTGSKLKRAFARRKKSEDPVDPQQRPRHLPFTRKASKDAPPPPAKPVALQVPKKVPLPPLPPVPPQQVIVPASRASVMPVTPGVSPAVNWMISQEKAKAQPAAEPAEAESENSNPKEAWRKSDATITRTGTRTSRPVSMADSTHTITAVTKRLSALVNDAELPEEDEDRKETPSAMRTKPRSMSLNTGAPQAPSMASPKLSSETAPPLTPSARETPTLTRAAANGIIAPSSSGLQSTGNNIRGRLAAWSATTNSTPTPGSRPHPSPDSTAPSRQPAVSLTASLAPAAGLAKRAVEKMGRWGFGGGSSNNSSSSSSTAPSAYTGPDYSLARTESNQSGGGGKPQKHRRTPNSVSAAWSAHSSSVSDLDAFAPPPEPHLGKCLRGPLRVSPTGAGLGGVVFGVKLRIVVGETAITGRRRPDVEDTSQPMSVRLEQRLLPALVVRCAQHLLIWGVQEEGLFRVSGRPSHTSKLRNEFDSGADYDMTECAPGDLDPHSVASVFKAFLRELPEPILTQGLAPYFEAALVQETTLEQELNPRPKVPAGPSLPSGPRNGQMMRKPPSLSTLAQPNFTSLRAPSASLINALRNLINQLPRENRDLLRTVTDLIRATAKQSKETKMPLSNLLLVFCPSLNMNPPLLRVLCEAESVWEEPPIVDIKRQSYGVLDIRPKTPSEKSDSPLSSPTRPRSPGARSRRANPAAVYLDGDHVDEASLAQILTDRVQANSPSDVSSVSTSEDTSLLQRHRAAYRWTTLLWRSSWIPSLSNNSPDTPISSTRPIPTLSLPSLTSSPKSDSNSPGSAPPSPFRRLKKPSLHLLFSKRSASPLIPSSSTGHPNISGPYLQPAKAASDSSLSTPVTAVTASQGSPLNLLPVLDTPIESPSLRDGLGLAPDSPEADDAAEESPEDDEDSAPLPVLGQTPIADFYQTPASSSSAVNHLRPHPTRKISKASISSTTSNRLGILEGDGDGEDWTKTVLLAADVDWRMHGP</sequence>
<name>A0ABQ0M2U9_MYCCL</name>
<feature type="compositionally biased region" description="Basic residues" evidence="1">
    <location>
        <begin position="998"/>
        <end position="1007"/>
    </location>
</feature>
<feature type="region of interest" description="Disordered" evidence="1">
    <location>
        <begin position="884"/>
        <end position="976"/>
    </location>
</feature>
<keyword evidence="4" id="KW-1185">Reference proteome</keyword>
<feature type="region of interest" description="Disordered" evidence="1">
    <location>
        <begin position="158"/>
        <end position="341"/>
    </location>
</feature>
<feature type="region of interest" description="Disordered" evidence="1">
    <location>
        <begin position="366"/>
        <end position="420"/>
    </location>
</feature>
<feature type="region of interest" description="Disordered" evidence="1">
    <location>
        <begin position="1"/>
        <end position="116"/>
    </location>
</feature>
<gene>
    <name evidence="3" type="ORF">MCHLO_14183</name>
</gene>
<dbReference type="PANTHER" id="PTHR12783">
    <property type="entry name" value="RALA BINDING PROTEIN 1 RALBP1"/>
    <property type="match status" value="1"/>
</dbReference>
<dbReference type="InterPro" id="IPR000198">
    <property type="entry name" value="RhoGAP_dom"/>
</dbReference>
<dbReference type="InterPro" id="IPR039767">
    <property type="entry name" value="RALBP1"/>
</dbReference>
<dbReference type="Gene3D" id="1.10.555.10">
    <property type="entry name" value="Rho GTPase activation protein"/>
    <property type="match status" value="1"/>
</dbReference>
<evidence type="ECO:0000256" key="1">
    <source>
        <dbReference type="SAM" id="MobiDB-lite"/>
    </source>
</evidence>
<feature type="compositionally biased region" description="Polar residues" evidence="1">
    <location>
        <begin position="329"/>
        <end position="341"/>
    </location>
</feature>
<dbReference type="Pfam" id="PF00620">
    <property type="entry name" value="RhoGAP"/>
    <property type="match status" value="2"/>
</dbReference>
<feature type="region of interest" description="Disordered" evidence="1">
    <location>
        <begin position="592"/>
        <end position="629"/>
    </location>
</feature>
<organism evidence="3 4">
    <name type="scientific">Mycena chlorophos</name>
    <name type="common">Agaric fungus</name>
    <name type="synonym">Agaricus chlorophos</name>
    <dbReference type="NCBI Taxonomy" id="658473"/>
    <lineage>
        <taxon>Eukaryota</taxon>
        <taxon>Fungi</taxon>
        <taxon>Dikarya</taxon>
        <taxon>Basidiomycota</taxon>
        <taxon>Agaricomycotina</taxon>
        <taxon>Agaricomycetes</taxon>
        <taxon>Agaricomycetidae</taxon>
        <taxon>Agaricales</taxon>
        <taxon>Marasmiineae</taxon>
        <taxon>Mycenaceae</taxon>
        <taxon>Mycena</taxon>
    </lineage>
</organism>
<feature type="compositionally biased region" description="Low complexity" evidence="1">
    <location>
        <begin position="7"/>
        <end position="17"/>
    </location>
</feature>
<evidence type="ECO:0000259" key="2">
    <source>
        <dbReference type="PROSITE" id="PS50238"/>
    </source>
</evidence>
<feature type="compositionally biased region" description="Basic residues" evidence="1">
    <location>
        <begin position="68"/>
        <end position="77"/>
    </location>
</feature>